<evidence type="ECO:0000313" key="1">
    <source>
        <dbReference type="EMBL" id="KAI4315200.1"/>
    </source>
</evidence>
<comment type="caution">
    <text evidence="1">The sequence shown here is derived from an EMBL/GenBank/DDBJ whole genome shotgun (WGS) entry which is preliminary data.</text>
</comment>
<dbReference type="EMBL" id="CM039436">
    <property type="protein sequence ID" value="KAI4315200.1"/>
    <property type="molecule type" value="Genomic_DNA"/>
</dbReference>
<accession>A0ACB9LWC8</accession>
<evidence type="ECO:0000313" key="2">
    <source>
        <dbReference type="Proteomes" id="UP000828941"/>
    </source>
</evidence>
<protein>
    <submittedName>
        <fullName evidence="1">Uncharacterized protein</fullName>
    </submittedName>
</protein>
<keyword evidence="2" id="KW-1185">Reference proteome</keyword>
<sequence length="583" mass="65047">MNLSVGNKSMGKQNLAVDDKPLRIVASTGTNEVEKKVQDGDACKGRQVDILRIDSEGNDTEQVEFESSSEKKLPLENAREKCALIPSESNHYQVQLNSAIVVEEKGEAVQFEGNSGKQIIVCPEAQSLGTKSSDVSDRQGLKRDFNEQLVVSDRMVVLALMSESECPRRHGRDSSKYNLIGGENESKEKKDCGKGGKNSKKFKIREGLWADDISFRKEKIESLGTKPSDVSGLQRGLKRDFNEQQVVSDRITVLALMSESECPWRHGRGFSKHNLESKEKKVTRSRNGLKNSKMLKIRAGLCVDDISFGKEKTKICALNTIDNENPPLFQYSTSMMYPNWCNPVPPEGCNCTNGCSDSERCPCAVKNGGEIPFNHKGAIIEAKSLVYECGPNCRCPSSCYNRVSQHGVKFQLEIFKTKTRGWGVRSPNSIPSGSFVCEYIGELLDEKEAEERTGNDEYLFDIGNNCNDNTIWDTLSTHTPDSRSRSSEVAGDGGFTIDGAQYGNVGRFINHSCSPNLYAQNVLYDHDDNRIPHIMFFAAENIPPLQELTYDYNYIIDQIYDSDGNIKKKDCYCGSVECTGRMY</sequence>
<organism evidence="1 2">
    <name type="scientific">Bauhinia variegata</name>
    <name type="common">Purple orchid tree</name>
    <name type="synonym">Phanera variegata</name>
    <dbReference type="NCBI Taxonomy" id="167791"/>
    <lineage>
        <taxon>Eukaryota</taxon>
        <taxon>Viridiplantae</taxon>
        <taxon>Streptophyta</taxon>
        <taxon>Embryophyta</taxon>
        <taxon>Tracheophyta</taxon>
        <taxon>Spermatophyta</taxon>
        <taxon>Magnoliopsida</taxon>
        <taxon>eudicotyledons</taxon>
        <taxon>Gunneridae</taxon>
        <taxon>Pentapetalae</taxon>
        <taxon>rosids</taxon>
        <taxon>fabids</taxon>
        <taxon>Fabales</taxon>
        <taxon>Fabaceae</taxon>
        <taxon>Cercidoideae</taxon>
        <taxon>Cercideae</taxon>
        <taxon>Bauhiniinae</taxon>
        <taxon>Bauhinia</taxon>
    </lineage>
</organism>
<name>A0ACB9LWC8_BAUVA</name>
<reference evidence="1 2" key="1">
    <citation type="journal article" date="2022" name="DNA Res.">
        <title>Chromosomal-level genome assembly of the orchid tree Bauhinia variegata (Leguminosae; Cercidoideae) supports the allotetraploid origin hypothesis of Bauhinia.</title>
        <authorList>
            <person name="Zhong Y."/>
            <person name="Chen Y."/>
            <person name="Zheng D."/>
            <person name="Pang J."/>
            <person name="Liu Y."/>
            <person name="Luo S."/>
            <person name="Meng S."/>
            <person name="Qian L."/>
            <person name="Wei D."/>
            <person name="Dai S."/>
            <person name="Zhou R."/>
        </authorList>
    </citation>
    <scope>NUCLEOTIDE SEQUENCE [LARGE SCALE GENOMIC DNA]</scope>
    <source>
        <strain evidence="1">BV-YZ2020</strain>
    </source>
</reference>
<proteinExistence type="predicted"/>
<dbReference type="Proteomes" id="UP000828941">
    <property type="component" value="Chromosome 11"/>
</dbReference>
<gene>
    <name evidence="1" type="ORF">L6164_028034</name>
</gene>